<organism evidence="1 2">
    <name type="scientific">Streptococcus phage SOCP</name>
    <dbReference type="NCBI Taxonomy" id="1498213"/>
    <lineage>
        <taxon>Viruses</taxon>
        <taxon>Duplodnaviria</taxon>
        <taxon>Heunggongvirae</taxon>
        <taxon>Uroviricota</taxon>
        <taxon>Caudoviricetes</taxon>
        <taxon>Madridviridae</taxon>
        <taxon>Cepunavirus</taxon>
        <taxon>Cepunavirus Cp1</taxon>
    </lineage>
</organism>
<evidence type="ECO:0000313" key="1">
    <source>
        <dbReference type="EMBL" id="AID18057.1"/>
    </source>
</evidence>
<dbReference type="EMBL" id="KJ617393">
    <property type="protein sequence ID" value="AID18057.1"/>
    <property type="molecule type" value="Genomic_DNA"/>
</dbReference>
<dbReference type="Gene3D" id="3.30.70.1490">
    <property type="entry name" value="Cysteine protease Prp"/>
    <property type="match status" value="1"/>
</dbReference>
<accession>A0A0B4MZ90</accession>
<reference evidence="1 2" key="1">
    <citation type="journal article" date="2015" name="PLoS ONE">
        <title>Diverse Virulent Pneumophages Infect Streptococcus mitis.</title>
        <authorList>
            <person name="Ouennane S."/>
            <person name="Leprohon P."/>
            <person name="Moineau S."/>
        </authorList>
    </citation>
    <scope>NUCLEOTIDE SEQUENCE [LARGE SCALE GENOMIC DNA]</scope>
</reference>
<proteinExistence type="predicted"/>
<sequence length="104" mass="11868">MIIINLSETTDTLQIEVTGHGDDTDQSCARVSTVCDCIYLFLKSNIDDYVKKDGYTLLRIFKKRTTVQTLKAILSYIVTLEQLYKNSIKVINKEKEVETNGKDN</sequence>
<dbReference type="SUPFAM" id="SSF118010">
    <property type="entry name" value="TM1457-like"/>
    <property type="match status" value="1"/>
</dbReference>
<dbReference type="Proteomes" id="UP000031733">
    <property type="component" value="Segment"/>
</dbReference>
<protein>
    <submittedName>
        <fullName evidence="1">Uncharacterized protein</fullName>
    </submittedName>
</protein>
<evidence type="ECO:0000313" key="2">
    <source>
        <dbReference type="Proteomes" id="UP000031733"/>
    </source>
</evidence>
<name>A0A0B4MZ90_BPCP1</name>
<dbReference type="InterPro" id="IPR036764">
    <property type="entry name" value="Peptidase_Prp_sf"/>
</dbReference>